<reference evidence="1 2" key="1">
    <citation type="submission" date="2018-09" db="EMBL/GenBank/DDBJ databases">
        <title>A high-quality reference genome of wild soybean provides a powerful tool to mine soybean genomes.</title>
        <authorList>
            <person name="Xie M."/>
            <person name="Chung C.Y.L."/>
            <person name="Li M.-W."/>
            <person name="Wong F.-L."/>
            <person name="Chan T.-F."/>
            <person name="Lam H.-M."/>
        </authorList>
    </citation>
    <scope>NUCLEOTIDE SEQUENCE [LARGE SCALE GENOMIC DNA]</scope>
    <source>
        <strain evidence="2">cv. W05</strain>
        <tissue evidence="1">Hypocotyl of etiolated seedlings</tissue>
    </source>
</reference>
<sequence>MELHSLLKGSENGLPSVKGEWIELMSYFGIWKFKIFVPTLPSLSLLSLPPPPAACKFFSSDQLFHETHLVIPTNPFVVHNSVQ</sequence>
<dbReference type="EMBL" id="QZWG01000003">
    <property type="protein sequence ID" value="RZC20133.1"/>
    <property type="molecule type" value="Genomic_DNA"/>
</dbReference>
<protein>
    <submittedName>
        <fullName evidence="1">50S ribosomal protein L4, chloroplastic isoform B</fullName>
    </submittedName>
</protein>
<comment type="caution">
    <text evidence="1">The sequence shown here is derived from an EMBL/GenBank/DDBJ whole genome shotgun (WGS) entry which is preliminary data.</text>
</comment>
<dbReference type="GO" id="GO:0005840">
    <property type="term" value="C:ribosome"/>
    <property type="evidence" value="ECO:0007669"/>
    <property type="project" value="UniProtKB-KW"/>
</dbReference>
<evidence type="ECO:0000313" key="1">
    <source>
        <dbReference type="EMBL" id="RZC20133.1"/>
    </source>
</evidence>
<gene>
    <name evidence="1" type="ORF">D0Y65_006818</name>
</gene>
<proteinExistence type="predicted"/>
<dbReference type="Proteomes" id="UP000289340">
    <property type="component" value="Chromosome 3"/>
</dbReference>
<keyword evidence="1" id="KW-0689">Ribosomal protein</keyword>
<keyword evidence="2" id="KW-1185">Reference proteome</keyword>
<organism evidence="1 2">
    <name type="scientific">Glycine soja</name>
    <name type="common">Wild soybean</name>
    <dbReference type="NCBI Taxonomy" id="3848"/>
    <lineage>
        <taxon>Eukaryota</taxon>
        <taxon>Viridiplantae</taxon>
        <taxon>Streptophyta</taxon>
        <taxon>Embryophyta</taxon>
        <taxon>Tracheophyta</taxon>
        <taxon>Spermatophyta</taxon>
        <taxon>Magnoliopsida</taxon>
        <taxon>eudicotyledons</taxon>
        <taxon>Gunneridae</taxon>
        <taxon>Pentapetalae</taxon>
        <taxon>rosids</taxon>
        <taxon>fabids</taxon>
        <taxon>Fabales</taxon>
        <taxon>Fabaceae</taxon>
        <taxon>Papilionoideae</taxon>
        <taxon>50 kb inversion clade</taxon>
        <taxon>NPAAA clade</taxon>
        <taxon>indigoferoid/millettioid clade</taxon>
        <taxon>Phaseoleae</taxon>
        <taxon>Glycine</taxon>
        <taxon>Glycine subgen. Soja</taxon>
    </lineage>
</organism>
<dbReference type="AlphaFoldDB" id="A0A445LA67"/>
<evidence type="ECO:0000313" key="2">
    <source>
        <dbReference type="Proteomes" id="UP000289340"/>
    </source>
</evidence>
<keyword evidence="1" id="KW-0687">Ribonucleoprotein</keyword>
<name>A0A445LA67_GLYSO</name>
<accession>A0A445LA67</accession>